<dbReference type="Pfam" id="PF02770">
    <property type="entry name" value="Acyl-CoA_dh_M"/>
    <property type="match status" value="1"/>
</dbReference>
<dbReference type="FunFam" id="2.40.110.10:FF:000002">
    <property type="entry name" value="Acyl-CoA dehydrogenase fadE12"/>
    <property type="match status" value="1"/>
</dbReference>
<dbReference type="FunFam" id="1.20.140.10:FF:000037">
    <property type="entry name" value="Similar to acyl-CoA dehydrogenase"/>
    <property type="match status" value="1"/>
</dbReference>
<dbReference type="Gene3D" id="1.10.540.10">
    <property type="entry name" value="Acyl-CoA dehydrogenase/oxidase, N-terminal domain"/>
    <property type="match status" value="1"/>
</dbReference>
<keyword evidence="3 7" id="KW-0285">Flavoprotein</keyword>
<dbReference type="GO" id="GO:0005737">
    <property type="term" value="C:cytoplasm"/>
    <property type="evidence" value="ECO:0007669"/>
    <property type="project" value="TreeGrafter"/>
</dbReference>
<dbReference type="Proteomes" id="UP000466894">
    <property type="component" value="Chromosome"/>
</dbReference>
<feature type="domain" description="Acyl-CoA dehydrogenase/oxidase C-terminal" evidence="8">
    <location>
        <begin position="256"/>
        <end position="406"/>
    </location>
</feature>
<dbReference type="GO" id="GO:0033539">
    <property type="term" value="P:fatty acid beta-oxidation using acyl-CoA dehydrogenase"/>
    <property type="evidence" value="ECO:0007669"/>
    <property type="project" value="TreeGrafter"/>
</dbReference>
<dbReference type="InterPro" id="IPR013786">
    <property type="entry name" value="AcylCoA_DH/ox_N"/>
</dbReference>
<evidence type="ECO:0000313" key="12">
    <source>
        <dbReference type="EMBL" id="ORB17035.1"/>
    </source>
</evidence>
<keyword evidence="13" id="KW-1185">Reference proteome</keyword>
<dbReference type="RefSeq" id="WP_083086137.1">
    <property type="nucleotide sequence ID" value="NZ_AP022583.1"/>
</dbReference>
<evidence type="ECO:0000256" key="2">
    <source>
        <dbReference type="ARBA" id="ARBA00009347"/>
    </source>
</evidence>
<dbReference type="AlphaFoldDB" id="A0A7I7PGB5"/>
<reference evidence="11 14" key="2">
    <citation type="journal article" date="2019" name="Emerg. Microbes Infect.">
        <title>Comprehensive subspecies identification of 175 nontuberculous mycobacteria species based on 7547 genomic profiles.</title>
        <authorList>
            <person name="Matsumoto Y."/>
            <person name="Kinjo T."/>
            <person name="Motooka D."/>
            <person name="Nabeya D."/>
            <person name="Jung N."/>
            <person name="Uechi K."/>
            <person name="Horii T."/>
            <person name="Iida T."/>
            <person name="Fujita J."/>
            <person name="Nakamura S."/>
        </authorList>
    </citation>
    <scope>NUCLEOTIDE SEQUENCE [LARGE SCALE GENOMIC DNA]</scope>
    <source>
        <strain evidence="11 14">JCM 16367</strain>
    </source>
</reference>
<dbReference type="SUPFAM" id="SSF47203">
    <property type="entry name" value="Acyl-CoA dehydrogenase C-terminal domain-like"/>
    <property type="match status" value="1"/>
</dbReference>
<dbReference type="PANTHER" id="PTHR48083">
    <property type="entry name" value="MEDIUM-CHAIN SPECIFIC ACYL-COA DEHYDROGENASE, MITOCHONDRIAL-RELATED"/>
    <property type="match status" value="1"/>
</dbReference>
<dbReference type="InterPro" id="IPR006091">
    <property type="entry name" value="Acyl-CoA_Oxase/DH_mid-dom"/>
</dbReference>
<dbReference type="InterPro" id="IPR036250">
    <property type="entry name" value="AcylCo_DH-like_C"/>
</dbReference>
<dbReference type="EMBL" id="AP022583">
    <property type="protein sequence ID" value="BBY07643.1"/>
    <property type="molecule type" value="Genomic_DNA"/>
</dbReference>
<dbReference type="Pfam" id="PF02771">
    <property type="entry name" value="Acyl-CoA_dh_N"/>
    <property type="match status" value="1"/>
</dbReference>
<dbReference type="Pfam" id="PF00441">
    <property type="entry name" value="Acyl-CoA_dh_1"/>
    <property type="match status" value="1"/>
</dbReference>
<dbReference type="Proteomes" id="UP000192374">
    <property type="component" value="Unassembled WGS sequence"/>
</dbReference>
<sequence>MDFTLPEHLPRLLADIDAFIEAEIAPLQAEHMQYFDHRREFARTDFDNGGIPRRAWEDLLDEMRRRADKAGWLRYALPSSLGGRDGTNLDMAVIREHLAHKGLGLHNDLQNESSIVGNFPQVIMIERFGTDEQRREWSEALITGERSMAFGLTEPQHGSDATWLETRAERDGDSWVINGAKRWNTGVHRATHDLIFARTSGEPGQATGITAFLVPTNTPGFTVPFYWWTFNMPSDHGEVELRDVRIPADAVLGEVDRGLDVAQTFLHENRIRQAASSLGAAQYCIDRAADYAGRRTVFGKPLSVHQAVQWPLAELHTEAQMVRLLVYYAAWHLDRDHHLEVSDKVSMANYRANRLCCDAADRAMQIFGGLGYSRHEPFEHIYRHHRRYRITEGSEEIQIRRVAQRLFKFDKARR</sequence>
<dbReference type="PANTHER" id="PTHR48083:SF2">
    <property type="entry name" value="MEDIUM-CHAIN SPECIFIC ACYL-COA DEHYDROGENASE, MITOCHONDRIAL"/>
    <property type="match status" value="1"/>
</dbReference>
<dbReference type="GO" id="GO:0003995">
    <property type="term" value="F:acyl-CoA dehydrogenase activity"/>
    <property type="evidence" value="ECO:0007669"/>
    <property type="project" value="TreeGrafter"/>
</dbReference>
<dbReference type="InterPro" id="IPR009100">
    <property type="entry name" value="AcylCoA_DH/oxidase_NM_dom_sf"/>
</dbReference>
<dbReference type="CDD" id="cd00567">
    <property type="entry name" value="ACAD"/>
    <property type="match status" value="1"/>
</dbReference>
<evidence type="ECO:0000256" key="6">
    <source>
        <dbReference type="ARBA" id="ARBA00052546"/>
    </source>
</evidence>
<evidence type="ECO:0000256" key="7">
    <source>
        <dbReference type="RuleBase" id="RU362125"/>
    </source>
</evidence>
<evidence type="ECO:0000259" key="9">
    <source>
        <dbReference type="Pfam" id="PF02770"/>
    </source>
</evidence>
<evidence type="ECO:0000313" key="11">
    <source>
        <dbReference type="EMBL" id="BBY07643.1"/>
    </source>
</evidence>
<proteinExistence type="inferred from homology"/>
<keyword evidence="4 7" id="KW-0274">FAD</keyword>
<dbReference type="Gene3D" id="2.40.110.10">
    <property type="entry name" value="Butyryl-CoA Dehydrogenase, subunit A, domain 2"/>
    <property type="match status" value="1"/>
</dbReference>
<comment type="catalytic activity">
    <reaction evidence="6">
        <text>a 2,3-saturated acyl-CoA + A = a 2,3-dehydroacyl-CoA + AH2</text>
        <dbReference type="Rhea" id="RHEA:48608"/>
        <dbReference type="ChEBI" id="CHEBI:13193"/>
        <dbReference type="ChEBI" id="CHEBI:17499"/>
        <dbReference type="ChEBI" id="CHEBI:60015"/>
        <dbReference type="ChEBI" id="CHEBI:65111"/>
    </reaction>
</comment>
<comment type="cofactor">
    <cofactor evidence="1 7">
        <name>FAD</name>
        <dbReference type="ChEBI" id="CHEBI:57692"/>
    </cofactor>
</comment>
<evidence type="ECO:0000256" key="3">
    <source>
        <dbReference type="ARBA" id="ARBA00022630"/>
    </source>
</evidence>
<dbReference type="Gene3D" id="1.20.140.10">
    <property type="entry name" value="Butyryl-CoA Dehydrogenase, subunit A, domain 3"/>
    <property type="match status" value="1"/>
</dbReference>
<reference evidence="11" key="3">
    <citation type="submission" date="2020-02" db="EMBL/GenBank/DDBJ databases">
        <authorList>
            <person name="Matsumoto Y."/>
            <person name="Motooka D."/>
            <person name="Nakamura S."/>
        </authorList>
    </citation>
    <scope>NUCLEOTIDE SEQUENCE</scope>
    <source>
        <strain evidence="11">JCM 16367</strain>
    </source>
</reference>
<name>A0A7I7PGB5_9MYCO</name>
<organism evidence="11 14">
    <name type="scientific">Mycobacterium noviomagense</name>
    <dbReference type="NCBI Taxonomy" id="459858"/>
    <lineage>
        <taxon>Bacteria</taxon>
        <taxon>Bacillati</taxon>
        <taxon>Actinomycetota</taxon>
        <taxon>Actinomycetes</taxon>
        <taxon>Mycobacteriales</taxon>
        <taxon>Mycobacteriaceae</taxon>
        <taxon>Mycobacterium</taxon>
    </lineage>
</organism>
<evidence type="ECO:0000256" key="1">
    <source>
        <dbReference type="ARBA" id="ARBA00001974"/>
    </source>
</evidence>
<evidence type="ECO:0000313" key="14">
    <source>
        <dbReference type="Proteomes" id="UP000466894"/>
    </source>
</evidence>
<dbReference type="InterPro" id="IPR009075">
    <property type="entry name" value="AcylCo_DH/oxidase_C"/>
</dbReference>
<feature type="domain" description="Acyl-CoA oxidase/dehydrogenase middle" evidence="9">
    <location>
        <begin position="149"/>
        <end position="244"/>
    </location>
</feature>
<dbReference type="InterPro" id="IPR050741">
    <property type="entry name" value="Acyl-CoA_dehydrogenase"/>
</dbReference>
<keyword evidence="5 7" id="KW-0560">Oxidoreductase</keyword>
<dbReference type="EMBL" id="MVIC01000005">
    <property type="protein sequence ID" value="ORB17035.1"/>
    <property type="molecule type" value="Genomic_DNA"/>
</dbReference>
<dbReference type="SUPFAM" id="SSF56645">
    <property type="entry name" value="Acyl-CoA dehydrogenase NM domain-like"/>
    <property type="match status" value="1"/>
</dbReference>
<reference evidence="12 13" key="1">
    <citation type="submission" date="2017-02" db="EMBL/GenBank/DDBJ databases">
        <title>The new phylogeny of genus Mycobacterium.</title>
        <authorList>
            <person name="Tortoli E."/>
            <person name="Trovato A."/>
            <person name="Cirillo D.M."/>
        </authorList>
    </citation>
    <scope>NUCLEOTIDE SEQUENCE [LARGE SCALE GENOMIC DNA]</scope>
    <source>
        <strain evidence="12 13">DSM 45145</strain>
    </source>
</reference>
<dbReference type="InterPro" id="IPR037069">
    <property type="entry name" value="AcylCoA_DH/ox_N_sf"/>
</dbReference>
<accession>A0A7I7PGB5</accession>
<protein>
    <submittedName>
        <fullName evidence="11">Acyl-CoA dehydrogenase</fullName>
    </submittedName>
</protein>
<dbReference type="OrthoDB" id="8876745at2"/>
<dbReference type="GO" id="GO:0050660">
    <property type="term" value="F:flavin adenine dinucleotide binding"/>
    <property type="evidence" value="ECO:0007669"/>
    <property type="project" value="InterPro"/>
</dbReference>
<gene>
    <name evidence="12" type="ORF">BST37_04780</name>
    <name evidence="11" type="ORF">MNVI_29610</name>
</gene>
<evidence type="ECO:0000256" key="4">
    <source>
        <dbReference type="ARBA" id="ARBA00022827"/>
    </source>
</evidence>
<evidence type="ECO:0000256" key="5">
    <source>
        <dbReference type="ARBA" id="ARBA00023002"/>
    </source>
</evidence>
<dbReference type="InterPro" id="IPR046373">
    <property type="entry name" value="Acyl-CoA_Oxase/DH_mid-dom_sf"/>
</dbReference>
<evidence type="ECO:0000313" key="13">
    <source>
        <dbReference type="Proteomes" id="UP000192374"/>
    </source>
</evidence>
<feature type="domain" description="Acyl-CoA dehydrogenase/oxidase N-terminal" evidence="10">
    <location>
        <begin position="30"/>
        <end position="145"/>
    </location>
</feature>
<dbReference type="KEGG" id="mnv:MNVI_29610"/>
<evidence type="ECO:0000259" key="10">
    <source>
        <dbReference type="Pfam" id="PF02771"/>
    </source>
</evidence>
<comment type="similarity">
    <text evidence="2 7">Belongs to the acyl-CoA dehydrogenase family.</text>
</comment>
<evidence type="ECO:0000259" key="8">
    <source>
        <dbReference type="Pfam" id="PF00441"/>
    </source>
</evidence>